<reference evidence="2" key="1">
    <citation type="submission" date="2022-11" db="UniProtKB">
        <authorList>
            <consortium name="WormBaseParasite"/>
        </authorList>
    </citation>
    <scope>IDENTIFICATION</scope>
</reference>
<dbReference type="Proteomes" id="UP000887576">
    <property type="component" value="Unplaced"/>
</dbReference>
<protein>
    <submittedName>
        <fullName evidence="2">DUF19 domain-containing protein</fullName>
    </submittedName>
</protein>
<organism evidence="1 2">
    <name type="scientific">Panagrolaimus sp. JU765</name>
    <dbReference type="NCBI Taxonomy" id="591449"/>
    <lineage>
        <taxon>Eukaryota</taxon>
        <taxon>Metazoa</taxon>
        <taxon>Ecdysozoa</taxon>
        <taxon>Nematoda</taxon>
        <taxon>Chromadorea</taxon>
        <taxon>Rhabditida</taxon>
        <taxon>Tylenchina</taxon>
        <taxon>Panagrolaimomorpha</taxon>
        <taxon>Panagrolaimoidea</taxon>
        <taxon>Panagrolaimidae</taxon>
        <taxon>Panagrolaimus</taxon>
    </lineage>
</organism>
<accession>A0AC34QII3</accession>
<sequence length="231" mass="26222">MSKILFGFVVFALCLSVSNARLHKRFTGQCPLQKRLSIAQCMEPMNDFALSLQQHEADAGNDSKSPMSLPILQKQAFKKICKLFSEYETCVGPHVSDCPKDLSITLLNSTYGYICKDGYDTYLENAECFYSVETIPSVKKCKKTLISETVDLALDFSVSPQDKMDQTCSNINKYIDCTRSPIKEQCGLKAWSLIHKVIKDVLNGLMPTCEVKVQKQRKYVVERKPKEIYLF</sequence>
<evidence type="ECO:0000313" key="1">
    <source>
        <dbReference type="Proteomes" id="UP000887576"/>
    </source>
</evidence>
<dbReference type="WBParaSite" id="JU765_v2.g16668.t1">
    <property type="protein sequence ID" value="JU765_v2.g16668.t1"/>
    <property type="gene ID" value="JU765_v2.g16668"/>
</dbReference>
<name>A0AC34QII3_9BILA</name>
<proteinExistence type="predicted"/>
<evidence type="ECO:0000313" key="2">
    <source>
        <dbReference type="WBParaSite" id="JU765_v2.g16668.t1"/>
    </source>
</evidence>